<evidence type="ECO:0000259" key="6">
    <source>
        <dbReference type="PROSITE" id="PS51686"/>
    </source>
</evidence>
<comment type="similarity">
    <text evidence="5">Belongs to the class I-like SAM-binding methyltransferase superfamily. RsmB/NOP family.</text>
</comment>
<gene>
    <name evidence="7" type="ORF">GFH32_07910</name>
</gene>
<feature type="binding site" evidence="5">
    <location>
        <position position="244"/>
    </location>
    <ligand>
        <name>S-adenosyl-L-methionine</name>
        <dbReference type="ChEBI" id="CHEBI:59789"/>
    </ligand>
</feature>
<dbReference type="InterPro" id="IPR049560">
    <property type="entry name" value="MeTrfase_RsmB-F_NOP2_cat"/>
</dbReference>
<evidence type="ECO:0000256" key="3">
    <source>
        <dbReference type="ARBA" id="ARBA00022691"/>
    </source>
</evidence>
<evidence type="ECO:0000313" key="7">
    <source>
        <dbReference type="EMBL" id="QGA26255.1"/>
    </source>
</evidence>
<comment type="caution">
    <text evidence="5">Lacks conserved residue(s) required for the propagation of feature annotation.</text>
</comment>
<keyword evidence="4 5" id="KW-0694">RNA-binding</keyword>
<evidence type="ECO:0000256" key="2">
    <source>
        <dbReference type="ARBA" id="ARBA00022679"/>
    </source>
</evidence>
<dbReference type="InterPro" id="IPR001678">
    <property type="entry name" value="MeTrfase_RsmB-F_NOP2_dom"/>
</dbReference>
<dbReference type="KEGG" id="sphe:GFH32_07910"/>
<dbReference type="PRINTS" id="PR02008">
    <property type="entry name" value="RCMTFAMILY"/>
</dbReference>
<dbReference type="EMBL" id="CP045652">
    <property type="protein sequence ID" value="QGA26255.1"/>
    <property type="molecule type" value="Genomic_DNA"/>
</dbReference>
<dbReference type="SUPFAM" id="SSF53335">
    <property type="entry name" value="S-adenosyl-L-methionine-dependent methyltransferases"/>
    <property type="match status" value="1"/>
</dbReference>
<keyword evidence="2 5" id="KW-0808">Transferase</keyword>
<feature type="binding site" evidence="5">
    <location>
        <position position="272"/>
    </location>
    <ligand>
        <name>S-adenosyl-L-methionine</name>
        <dbReference type="ChEBI" id="CHEBI:59789"/>
    </ligand>
</feature>
<name>A0A5Q0Q8F7_9SPHI</name>
<reference evidence="7 8" key="1">
    <citation type="submission" date="2019-10" db="EMBL/GenBank/DDBJ databases">
        <authorList>
            <person name="Dong K."/>
        </authorList>
    </citation>
    <scope>NUCLEOTIDE SEQUENCE [LARGE SCALE GENOMIC DNA]</scope>
    <source>
        <strain evidence="8">dk4302</strain>
    </source>
</reference>
<accession>A0A5Q0Q8F7</accession>
<dbReference type="PANTHER" id="PTHR22807:SF53">
    <property type="entry name" value="RIBOSOMAL RNA SMALL SUBUNIT METHYLTRANSFERASE B-RELATED"/>
    <property type="match status" value="1"/>
</dbReference>
<feature type="active site" description="Nucleophile" evidence="5">
    <location>
        <position position="345"/>
    </location>
</feature>
<dbReference type="Pfam" id="PF01189">
    <property type="entry name" value="Methyltr_RsmB-F"/>
    <property type="match status" value="1"/>
</dbReference>
<dbReference type="GO" id="GO:0008173">
    <property type="term" value="F:RNA methyltransferase activity"/>
    <property type="evidence" value="ECO:0007669"/>
    <property type="project" value="InterPro"/>
</dbReference>
<evidence type="ECO:0000256" key="4">
    <source>
        <dbReference type="ARBA" id="ARBA00022884"/>
    </source>
</evidence>
<dbReference type="AlphaFoldDB" id="A0A5Q0Q8F7"/>
<keyword evidence="1 5" id="KW-0489">Methyltransferase</keyword>
<keyword evidence="8" id="KW-1185">Reference proteome</keyword>
<feature type="binding site" evidence="5">
    <location>
        <position position="292"/>
    </location>
    <ligand>
        <name>S-adenosyl-L-methionine</name>
        <dbReference type="ChEBI" id="CHEBI:59789"/>
    </ligand>
</feature>
<dbReference type="Proteomes" id="UP000326921">
    <property type="component" value="Chromosome"/>
</dbReference>
<dbReference type="InterPro" id="IPR029063">
    <property type="entry name" value="SAM-dependent_MTases_sf"/>
</dbReference>
<dbReference type="InterPro" id="IPR023267">
    <property type="entry name" value="RCMT"/>
</dbReference>
<proteinExistence type="inferred from homology"/>
<dbReference type="GO" id="GO:0003723">
    <property type="term" value="F:RNA binding"/>
    <property type="evidence" value="ECO:0007669"/>
    <property type="project" value="UniProtKB-UniRule"/>
</dbReference>
<keyword evidence="3 5" id="KW-0949">S-adenosyl-L-methionine</keyword>
<organism evidence="7 8">
    <name type="scientific">Sphingobacterium zhuxiongii</name>
    <dbReference type="NCBI Taxonomy" id="2662364"/>
    <lineage>
        <taxon>Bacteria</taxon>
        <taxon>Pseudomonadati</taxon>
        <taxon>Bacteroidota</taxon>
        <taxon>Sphingobacteriia</taxon>
        <taxon>Sphingobacteriales</taxon>
        <taxon>Sphingobacteriaceae</taxon>
        <taxon>Sphingobacterium</taxon>
    </lineage>
</organism>
<dbReference type="GO" id="GO:0001510">
    <property type="term" value="P:RNA methylation"/>
    <property type="evidence" value="ECO:0007669"/>
    <property type="project" value="InterPro"/>
</dbReference>
<dbReference type="PANTHER" id="PTHR22807">
    <property type="entry name" value="NOP2 YEAST -RELATED NOL1/NOP2/FMU SUN DOMAIN-CONTAINING"/>
    <property type="match status" value="1"/>
</dbReference>
<evidence type="ECO:0000256" key="1">
    <source>
        <dbReference type="ARBA" id="ARBA00022603"/>
    </source>
</evidence>
<feature type="domain" description="SAM-dependent MTase RsmB/NOP-type" evidence="6">
    <location>
        <begin position="117"/>
        <end position="391"/>
    </location>
</feature>
<protein>
    <submittedName>
        <fullName evidence="7">RsmB/NOP family class I SAM-dependent RNA methyltransferase</fullName>
    </submittedName>
</protein>
<evidence type="ECO:0000313" key="8">
    <source>
        <dbReference type="Proteomes" id="UP000326921"/>
    </source>
</evidence>
<dbReference type="RefSeq" id="WP_153510926.1">
    <property type="nucleotide sequence ID" value="NZ_CP045652.1"/>
</dbReference>
<sequence length="391" mass="45002">MEHNSRRVQQQVRNFERTLEGYQYQEPFSRYLTQFYKQNKQMGSSDRRMNSRYCYNLFRLGKAFAENELIERLAIAEFLCEKESALVQEFKPDWLTNDYPILNDKIQFITAQYGEFLDAVFPLPEHLSSSINSQEFISSHFIQPDLFIRVKRGSEQIVKAELQKKELPFTEVSDRTIALPNGLNLQSMSSIQGLYEVQDLSSQQSLNAVEAKPNESWWDACAASGGKSLLLLDQYPSINLMVSDVRASILRNLDERFDIAGIKKPYRRKILDLSNPVDHIMAKERFDGIIIDAPCSGSGTWGRTPEMLSKFQLADLNTYSTLQKAIVRNAIPYLKSGSSLIYITCSVFQDENEHIVDYIENELNLKLESMTPILGYDRRADSMFTAKFIKP</sequence>
<dbReference type="PROSITE" id="PS51686">
    <property type="entry name" value="SAM_MT_RSMB_NOP"/>
    <property type="match status" value="1"/>
</dbReference>
<dbReference type="Gene3D" id="3.40.50.150">
    <property type="entry name" value="Vaccinia Virus protein VP39"/>
    <property type="match status" value="1"/>
</dbReference>
<evidence type="ECO:0000256" key="5">
    <source>
        <dbReference type="PROSITE-ProRule" id="PRU01023"/>
    </source>
</evidence>